<evidence type="ECO:0000256" key="6">
    <source>
        <dbReference type="ARBA" id="ARBA00023180"/>
    </source>
</evidence>
<feature type="domain" description="Purple acid phosphatase C-terminal" evidence="10">
    <location>
        <begin position="515"/>
        <end position="583"/>
    </location>
</feature>
<dbReference type="GeneID" id="104598712"/>
<dbReference type="InterPro" id="IPR029052">
    <property type="entry name" value="Metallo-depent_PP-like"/>
</dbReference>
<comment type="subunit">
    <text evidence="3">Homodimer.</text>
</comment>
<dbReference type="RefSeq" id="XP_010259195.1">
    <property type="nucleotide sequence ID" value="XM_010260893.1"/>
</dbReference>
<evidence type="ECO:0000256" key="8">
    <source>
        <dbReference type="SAM" id="Phobius"/>
    </source>
</evidence>
<dbReference type="SUPFAM" id="SSF56300">
    <property type="entry name" value="Metallo-dependent phosphatases"/>
    <property type="match status" value="1"/>
</dbReference>
<keyword evidence="5 7" id="KW-0732">Signal</keyword>
<dbReference type="GO" id="GO:0003993">
    <property type="term" value="F:acid phosphatase activity"/>
    <property type="evidence" value="ECO:0007669"/>
    <property type="project" value="UniProtKB-EC"/>
</dbReference>
<dbReference type="Pfam" id="PF14008">
    <property type="entry name" value="Metallophos_C"/>
    <property type="match status" value="1"/>
</dbReference>
<gene>
    <name evidence="13" type="primary">LOC104598712</name>
</gene>
<dbReference type="GO" id="GO:0005576">
    <property type="term" value="C:extracellular region"/>
    <property type="evidence" value="ECO:0007669"/>
    <property type="project" value="UniProtKB-SubCell"/>
</dbReference>
<dbReference type="KEGG" id="nnu:104598712"/>
<comment type="subcellular location">
    <subcellularLocation>
        <location evidence="1">Secreted</location>
    </subcellularLocation>
</comment>
<dbReference type="Pfam" id="PF16656">
    <property type="entry name" value="Pur_ac_phosph_N"/>
    <property type="match status" value="1"/>
</dbReference>
<dbReference type="GO" id="GO:0046872">
    <property type="term" value="F:metal ion binding"/>
    <property type="evidence" value="ECO:0007669"/>
    <property type="project" value="InterPro"/>
</dbReference>
<dbReference type="InParanoid" id="A0A1U8A325"/>
<feature type="transmembrane region" description="Helical" evidence="8">
    <location>
        <begin position="610"/>
        <end position="632"/>
    </location>
</feature>
<evidence type="ECO:0000313" key="13">
    <source>
        <dbReference type="RefSeq" id="XP_010259195.1"/>
    </source>
</evidence>
<dbReference type="SUPFAM" id="SSF49363">
    <property type="entry name" value="Purple acid phosphatase, N-terminal domain"/>
    <property type="match status" value="1"/>
</dbReference>
<sequence length="652" mass="73695">MILSSFLRFFLLFSFISTLLSDPSSSSSSVSIFLSPKTLSKSGDSVRIQWTGVDSPSSLDWLGIYSPPDSSDDNFIGYVFLSSCSNWESGSCSIDLPLVNLRSNYEFRIFRWTEDEVDRSRLDQDHNPLPGTKYLLAKSEELEFETSRGPEQIHLAFTSKVDEMRVMFITADGKENHVKYGERENRLSKVAGTEVRTYTRSDLCGSPANESIGWRDPGFIHDGIMKNLKSGKRYYYKVGSDEGGWSVTHSFISRDWESDETVAFLFGDMGTSTPYSTFYRTQDESKSTMNWILRNIKAIGDKPTFISHIGDISYARGYSWLWDTFFTQIEPVASQVPYHVCIGNHEYNWPSQPWRPDWAQSIYGTDGGGECGVPYSLRFNMPGDSSFSTGTQAPATRNLYYSFDAGVVHFTYMSTETNFLPGSDQYNFIKSDLEAVDRKKTPFVIVQGHRPMYTTSNEVRDAPLRMRMLEHLEPLFVENKVTLALWGHVHRYERFCPMKNFTCAATDGKDTESLPVHAVIGMAGQDWQPIWEPRPDHANDPIYPQPDRSLYRTGQFGYTRLVATREKLILAFVGNHDGEVHDTVEILATGQVLNGGGSSRKEVTESTLSWFVKGGSILVLGAFLGYVIGFVSHARKESIFKRSWTAVKTEDG</sequence>
<keyword evidence="8" id="KW-0812">Transmembrane</keyword>
<keyword evidence="4" id="KW-0964">Secreted</keyword>
<feature type="chain" id="PRO_5010398662" description="Purple acid phosphatase" evidence="7">
    <location>
        <begin position="22"/>
        <end position="652"/>
    </location>
</feature>
<dbReference type="Pfam" id="PF00149">
    <property type="entry name" value="Metallophos"/>
    <property type="match status" value="1"/>
</dbReference>
<keyword evidence="7" id="KW-0378">Hydrolase</keyword>
<dbReference type="AlphaFoldDB" id="A0A1U8A325"/>
<dbReference type="CDD" id="cd00839">
    <property type="entry name" value="MPP_PAPs"/>
    <property type="match status" value="1"/>
</dbReference>
<dbReference type="PANTHER" id="PTHR45778:SF7">
    <property type="entry name" value="PURPLE ACID PHOSPHATASE"/>
    <property type="match status" value="1"/>
</dbReference>
<feature type="domain" description="Calcineurin-like phosphoesterase" evidence="9">
    <location>
        <begin position="284"/>
        <end position="492"/>
    </location>
</feature>
<proteinExistence type="inferred from homology"/>
<organism evidence="12 13">
    <name type="scientific">Nelumbo nucifera</name>
    <name type="common">Sacred lotus</name>
    <dbReference type="NCBI Taxonomy" id="4432"/>
    <lineage>
        <taxon>Eukaryota</taxon>
        <taxon>Viridiplantae</taxon>
        <taxon>Streptophyta</taxon>
        <taxon>Embryophyta</taxon>
        <taxon>Tracheophyta</taxon>
        <taxon>Spermatophyta</taxon>
        <taxon>Magnoliopsida</taxon>
        <taxon>Proteales</taxon>
        <taxon>Nelumbonaceae</taxon>
        <taxon>Nelumbo</taxon>
    </lineage>
</organism>
<evidence type="ECO:0000256" key="1">
    <source>
        <dbReference type="ARBA" id="ARBA00004613"/>
    </source>
</evidence>
<evidence type="ECO:0000313" key="12">
    <source>
        <dbReference type="Proteomes" id="UP000189703"/>
    </source>
</evidence>
<feature type="signal peptide" evidence="7">
    <location>
        <begin position="1"/>
        <end position="21"/>
    </location>
</feature>
<evidence type="ECO:0000259" key="9">
    <source>
        <dbReference type="Pfam" id="PF00149"/>
    </source>
</evidence>
<reference evidence="13" key="1">
    <citation type="submission" date="2025-08" db="UniProtKB">
        <authorList>
            <consortium name="RefSeq"/>
        </authorList>
    </citation>
    <scope>IDENTIFICATION</scope>
</reference>
<evidence type="ECO:0000256" key="4">
    <source>
        <dbReference type="ARBA" id="ARBA00022525"/>
    </source>
</evidence>
<comment type="catalytic activity">
    <reaction evidence="7">
        <text>a phosphate monoester + H2O = an alcohol + phosphate</text>
        <dbReference type="Rhea" id="RHEA:15017"/>
        <dbReference type="ChEBI" id="CHEBI:15377"/>
        <dbReference type="ChEBI" id="CHEBI:30879"/>
        <dbReference type="ChEBI" id="CHEBI:43474"/>
        <dbReference type="ChEBI" id="CHEBI:67140"/>
        <dbReference type="EC" id="3.1.3.2"/>
    </reaction>
</comment>
<keyword evidence="6" id="KW-0325">Glycoprotein</keyword>
<keyword evidence="8" id="KW-1133">Transmembrane helix</keyword>
<evidence type="ECO:0000259" key="10">
    <source>
        <dbReference type="Pfam" id="PF14008"/>
    </source>
</evidence>
<dbReference type="EC" id="3.1.3.2" evidence="7"/>
<comment type="similarity">
    <text evidence="2 7">Belongs to the metallophosphoesterase superfamily. Purple acid phosphatase family.</text>
</comment>
<dbReference type="Proteomes" id="UP000189703">
    <property type="component" value="Unplaced"/>
</dbReference>
<dbReference type="InterPro" id="IPR025733">
    <property type="entry name" value="PAPs_C"/>
</dbReference>
<protein>
    <recommendedName>
        <fullName evidence="7">Purple acid phosphatase</fullName>
        <ecNumber evidence="7">3.1.3.2</ecNumber>
    </recommendedName>
</protein>
<feature type="domain" description="Purple acid phosphatase N-terminal" evidence="11">
    <location>
        <begin position="150"/>
        <end position="251"/>
    </location>
</feature>
<name>A0A1U8A325_NELNU</name>
<dbReference type="InterPro" id="IPR004843">
    <property type="entry name" value="Calcineurin-like_PHP"/>
</dbReference>
<dbReference type="InterPro" id="IPR015914">
    <property type="entry name" value="PAPs_N"/>
</dbReference>
<evidence type="ECO:0000256" key="3">
    <source>
        <dbReference type="ARBA" id="ARBA00011738"/>
    </source>
</evidence>
<keyword evidence="8" id="KW-0472">Membrane</keyword>
<dbReference type="PANTHER" id="PTHR45778">
    <property type="entry name" value="PURPLE ACID PHOSPHATASE-RELATED"/>
    <property type="match status" value="1"/>
</dbReference>
<dbReference type="InterPro" id="IPR008963">
    <property type="entry name" value="Purple_acid_Pase-like_N"/>
</dbReference>
<dbReference type="Gene3D" id="3.60.21.10">
    <property type="match status" value="1"/>
</dbReference>
<evidence type="ECO:0000259" key="11">
    <source>
        <dbReference type="Pfam" id="PF16656"/>
    </source>
</evidence>
<dbReference type="OrthoDB" id="45007at2759"/>
<dbReference type="Gene3D" id="2.60.40.380">
    <property type="entry name" value="Purple acid phosphatase-like, N-terminal"/>
    <property type="match status" value="1"/>
</dbReference>
<dbReference type="eggNOG" id="KOG1378">
    <property type="taxonomic scope" value="Eukaryota"/>
</dbReference>
<evidence type="ECO:0000256" key="7">
    <source>
        <dbReference type="RuleBase" id="RU361203"/>
    </source>
</evidence>
<dbReference type="OMA" id="VWDHFFN"/>
<keyword evidence="12" id="KW-1185">Reference proteome</keyword>
<accession>A0A1U8A325</accession>
<evidence type="ECO:0000256" key="2">
    <source>
        <dbReference type="ARBA" id="ARBA00008723"/>
    </source>
</evidence>
<dbReference type="InterPro" id="IPR041792">
    <property type="entry name" value="MPP_PAP"/>
</dbReference>
<evidence type="ECO:0000256" key="5">
    <source>
        <dbReference type="ARBA" id="ARBA00022729"/>
    </source>
</evidence>
<dbReference type="FunCoup" id="A0A1U8A325">
    <property type="interactions" value="972"/>
</dbReference>